<evidence type="ECO:0000256" key="2">
    <source>
        <dbReference type="ARBA" id="ARBA00023145"/>
    </source>
</evidence>
<evidence type="ECO:0000256" key="3">
    <source>
        <dbReference type="ARBA" id="ARBA00023157"/>
    </source>
</evidence>
<protein>
    <recommendedName>
        <fullName evidence="4">Peptidase S1 domain-containing protein</fullName>
    </recommendedName>
</protein>
<dbReference type="Pfam" id="PF00089">
    <property type="entry name" value="Trypsin"/>
    <property type="match status" value="1"/>
</dbReference>
<dbReference type="Proteomes" id="UP000694390">
    <property type="component" value="Chromosome 21"/>
</dbReference>
<reference evidence="5" key="1">
    <citation type="submission" date="2019-06" db="EMBL/GenBank/DDBJ databases">
        <title>G10K-VGP Goodes thornscrub tortoise genome, primary haplotype.</title>
        <authorList>
            <person name="Murphy B."/>
            <person name="Edwards T."/>
            <person name="Rhie A."/>
            <person name="Koren S."/>
            <person name="Phillippy A."/>
            <person name="Fedrigo O."/>
            <person name="Haase B."/>
            <person name="Mountcastle J."/>
            <person name="Lewin H."/>
            <person name="Damas J."/>
            <person name="Howe K."/>
            <person name="Formenti G."/>
            <person name="Myers G."/>
            <person name="Durbin R."/>
            <person name="Jarvis E.D."/>
        </authorList>
    </citation>
    <scope>NUCLEOTIDE SEQUENCE [LARGE SCALE GENOMIC DNA]</scope>
</reference>
<dbReference type="PROSITE" id="PS00135">
    <property type="entry name" value="TRYPSIN_SER"/>
    <property type="match status" value="1"/>
</dbReference>
<dbReference type="SUPFAM" id="SSF50494">
    <property type="entry name" value="Trypsin-like serine proteases"/>
    <property type="match status" value="1"/>
</dbReference>
<feature type="domain" description="Peptidase S1" evidence="4">
    <location>
        <begin position="1"/>
        <end position="143"/>
    </location>
</feature>
<keyword evidence="3" id="KW-1015">Disulfide bond</keyword>
<keyword evidence="2" id="KW-0865">Zymogen</keyword>
<dbReference type="PANTHER" id="PTHR24271:SF81">
    <property type="entry name" value="GRANZYME B"/>
    <property type="match status" value="1"/>
</dbReference>
<dbReference type="GO" id="GO:0006508">
    <property type="term" value="P:proteolysis"/>
    <property type="evidence" value="ECO:0007669"/>
    <property type="project" value="InterPro"/>
</dbReference>
<dbReference type="InterPro" id="IPR001254">
    <property type="entry name" value="Trypsin_dom"/>
</dbReference>
<evidence type="ECO:0000259" key="4">
    <source>
        <dbReference type="PROSITE" id="PS50240"/>
    </source>
</evidence>
<proteinExistence type="predicted"/>
<dbReference type="AlphaFoldDB" id="A0A8C5EXU5"/>
<dbReference type="InterPro" id="IPR043504">
    <property type="entry name" value="Peptidase_S1_PA_chymotrypsin"/>
</dbReference>
<dbReference type="InterPro" id="IPR033116">
    <property type="entry name" value="TRYPSIN_SER"/>
</dbReference>
<name>A0A8C5EXU5_9SAUR</name>
<evidence type="ECO:0000313" key="5">
    <source>
        <dbReference type="Ensembl" id="ENSGEVP00005021618.1"/>
    </source>
</evidence>
<reference evidence="5" key="3">
    <citation type="submission" date="2025-09" db="UniProtKB">
        <authorList>
            <consortium name="Ensembl"/>
        </authorList>
    </citation>
    <scope>IDENTIFICATION</scope>
</reference>
<dbReference type="GeneTree" id="ENSGT01030000234551"/>
<organism evidence="5 6">
    <name type="scientific">Gopherus evgoodei</name>
    <name type="common">Goodes thornscrub tortoise</name>
    <dbReference type="NCBI Taxonomy" id="1825980"/>
    <lineage>
        <taxon>Eukaryota</taxon>
        <taxon>Metazoa</taxon>
        <taxon>Chordata</taxon>
        <taxon>Craniata</taxon>
        <taxon>Vertebrata</taxon>
        <taxon>Euteleostomi</taxon>
        <taxon>Archelosauria</taxon>
        <taxon>Testudinata</taxon>
        <taxon>Testudines</taxon>
        <taxon>Cryptodira</taxon>
        <taxon>Durocryptodira</taxon>
        <taxon>Testudinoidea</taxon>
        <taxon>Testudinidae</taxon>
        <taxon>Gopherus</taxon>
    </lineage>
</organism>
<dbReference type="PROSITE" id="PS50240">
    <property type="entry name" value="TRYPSIN_DOM"/>
    <property type="match status" value="1"/>
</dbReference>
<dbReference type="OrthoDB" id="5565075at2759"/>
<keyword evidence="6" id="KW-1185">Reference proteome</keyword>
<dbReference type="PANTHER" id="PTHR24271">
    <property type="entry name" value="KALLIKREIN-RELATED"/>
    <property type="match status" value="1"/>
</dbReference>
<dbReference type="Ensembl" id="ENSGEVT00005022711.1">
    <property type="protein sequence ID" value="ENSGEVP00005021618.1"/>
    <property type="gene ID" value="ENSGEVG00005015376.1"/>
</dbReference>
<dbReference type="InterPro" id="IPR009003">
    <property type="entry name" value="Peptidase_S1_PA"/>
</dbReference>
<dbReference type="Gene3D" id="2.40.10.10">
    <property type="entry name" value="Trypsin-like serine proteases"/>
    <property type="match status" value="2"/>
</dbReference>
<keyword evidence="1" id="KW-0732">Signal</keyword>
<evidence type="ECO:0000313" key="6">
    <source>
        <dbReference type="Proteomes" id="UP000694390"/>
    </source>
</evidence>
<evidence type="ECO:0000256" key="1">
    <source>
        <dbReference type="ARBA" id="ARBA00022729"/>
    </source>
</evidence>
<dbReference type="SMART" id="SM00020">
    <property type="entry name" value="Tryp_SPc"/>
    <property type="match status" value="1"/>
</dbReference>
<dbReference type="GO" id="GO:0004252">
    <property type="term" value="F:serine-type endopeptidase activity"/>
    <property type="evidence" value="ECO:0007669"/>
    <property type="project" value="InterPro"/>
</dbReference>
<sequence>PHPITLILFILRNKAELNDWVQPISLPHPWPEVPVGTECNVSGWGRIQVNSSKRSDVLQDVVLVVMADEVCEHNLTKQYDAVSMLCVGDPERKKSTLKGDSGGPLVCVGVPEGIVSWGPINRAFPEVYARVSRFVHWIQTVMKELKPLRKYPFFLPSSPYPQFSTRKDSVK</sequence>
<accession>A0A8C5EXU5</accession>
<reference evidence="5" key="2">
    <citation type="submission" date="2025-08" db="UniProtKB">
        <authorList>
            <consortium name="Ensembl"/>
        </authorList>
    </citation>
    <scope>IDENTIFICATION</scope>
</reference>